<dbReference type="GO" id="GO:0006212">
    <property type="term" value="P:uracil catabolic process"/>
    <property type="evidence" value="ECO:0007669"/>
    <property type="project" value="TreeGrafter"/>
</dbReference>
<evidence type="ECO:0000256" key="22">
    <source>
        <dbReference type="ARBA" id="ARBA00049578"/>
    </source>
</evidence>
<comment type="catalytic activity">
    <reaction evidence="21">
        <text>(S)-dihydroorotate + NAD(+) = orotate + NADH + H(+)</text>
        <dbReference type="Rhea" id="RHEA:13513"/>
        <dbReference type="ChEBI" id="CHEBI:15378"/>
        <dbReference type="ChEBI" id="CHEBI:30839"/>
        <dbReference type="ChEBI" id="CHEBI:30864"/>
        <dbReference type="ChEBI" id="CHEBI:57540"/>
        <dbReference type="ChEBI" id="CHEBI:57945"/>
        <dbReference type="EC" id="1.3.1.14"/>
    </reaction>
</comment>
<name>A0A9D2D2L2_9FIRM</name>
<dbReference type="GO" id="GO:0005737">
    <property type="term" value="C:cytoplasm"/>
    <property type="evidence" value="ECO:0007669"/>
    <property type="project" value="InterPro"/>
</dbReference>
<evidence type="ECO:0000256" key="6">
    <source>
        <dbReference type="ARBA" id="ARBA00012061"/>
    </source>
</evidence>
<keyword evidence="12" id="KW-0408">Iron</keyword>
<dbReference type="AlphaFoldDB" id="A0A9D2D2L2"/>
<dbReference type="InterPro" id="IPR013785">
    <property type="entry name" value="Aldolase_TIM"/>
</dbReference>
<evidence type="ECO:0000256" key="2">
    <source>
        <dbReference type="ARBA" id="ARBA00003616"/>
    </source>
</evidence>
<evidence type="ECO:0000256" key="8">
    <source>
        <dbReference type="ARBA" id="ARBA00022630"/>
    </source>
</evidence>
<feature type="domain" description="4Fe-4S ferredoxin-type" evidence="25">
    <location>
        <begin position="284"/>
        <end position="313"/>
    </location>
</feature>
<evidence type="ECO:0000256" key="20">
    <source>
        <dbReference type="ARBA" id="ARBA00048792"/>
    </source>
</evidence>
<evidence type="ECO:0000256" key="18">
    <source>
        <dbReference type="ARBA" id="ARBA00032722"/>
    </source>
</evidence>
<sequence length="317" mass="34046">LGENLDFLRRLKRDYPQKVLIASIMGRNEEEWKTLASLMEEAGADIIECNFSCPNMTKDGLGSDVGTDPNLVESYTAAARSGTALPILAKMTPNITSMEPAARAAVRGGADGMAAINTIKSVMNVSLENFTSEPDVCGKSAEGGYSGKAVKPIALRFIRDLMSDPELKNVPVSGMGGIETWRDAAEFIALGCSTVQITTAVMEYGYRIIRDLKSGLEEYLSSSGLLGIDALVGRALPGIVDTGELDRDTICYPAFDRSLCVGCGRCYLSCMDGGHQALIMKDDRKPSLIREKCVGCHLCVNVCPMKSISPGPRVSKK</sequence>
<dbReference type="GO" id="GO:0051536">
    <property type="term" value="F:iron-sulfur cluster binding"/>
    <property type="evidence" value="ECO:0007669"/>
    <property type="project" value="UniProtKB-KW"/>
</dbReference>
<dbReference type="Proteomes" id="UP000824024">
    <property type="component" value="Unassembled WGS sequence"/>
</dbReference>
<dbReference type="GO" id="GO:0050661">
    <property type="term" value="F:NADP binding"/>
    <property type="evidence" value="ECO:0007669"/>
    <property type="project" value="TreeGrafter"/>
</dbReference>
<comment type="function">
    <text evidence="22">Involved in pyrimidine base degradation. Catalyzes physiologically the reduction of uracil to 5,6-dihydrouracil (DHU) by using NADH as a specific cosubstrate. It also catalyzes the reverse reaction and the reduction of thymine to 5,6-dihydrothymine (DHT).</text>
</comment>
<dbReference type="EMBL" id="DXCH01000170">
    <property type="protein sequence ID" value="HIZ07486.1"/>
    <property type="molecule type" value="Genomic_DNA"/>
</dbReference>
<evidence type="ECO:0000313" key="26">
    <source>
        <dbReference type="EMBL" id="HIZ07486.1"/>
    </source>
</evidence>
<evidence type="ECO:0000256" key="7">
    <source>
        <dbReference type="ARBA" id="ARBA00018101"/>
    </source>
</evidence>
<evidence type="ECO:0000256" key="1">
    <source>
        <dbReference type="ARBA" id="ARBA00001917"/>
    </source>
</evidence>
<evidence type="ECO:0000256" key="3">
    <source>
        <dbReference type="ARBA" id="ARBA00004715"/>
    </source>
</evidence>
<dbReference type="Gene3D" id="3.30.70.20">
    <property type="match status" value="1"/>
</dbReference>
<comment type="pathway">
    <text evidence="3">Pyrimidine metabolism; UMP biosynthesis via de novo pathway; orotate from (S)-dihydroorotate (NAD(+) route): step 1/1.</text>
</comment>
<dbReference type="Pfam" id="PF14697">
    <property type="entry name" value="Fer4_21"/>
    <property type="match status" value="1"/>
</dbReference>
<comment type="function">
    <text evidence="2">Catalyzes the conversion of dihydroorotate to orotate with NAD(+) as electron acceptor.</text>
</comment>
<comment type="caution">
    <text evidence="26">The sequence shown here is derived from an EMBL/GenBank/DDBJ whole genome shotgun (WGS) entry which is preliminary data.</text>
</comment>
<protein>
    <recommendedName>
        <fullName evidence="7">Dihydroorotate dehydrogenase B (NAD(+)), catalytic subunit</fullName>
        <ecNumber evidence="24">1.3.1.1</ecNumber>
        <ecNumber evidence="6">1.3.1.14</ecNumber>
    </recommendedName>
    <alternativeName>
        <fullName evidence="15">Dihydroorotate oxidase B</fullName>
    </alternativeName>
    <alternativeName>
        <fullName evidence="18">Dihydrothymine dehydrogenase</fullName>
    </alternativeName>
    <alternativeName>
        <fullName evidence="16">Dihydrouracil dehydrogenase</fullName>
    </alternativeName>
    <alternativeName>
        <fullName evidence="17">Orotate reductase (NADH)</fullName>
    </alternativeName>
</protein>
<dbReference type="NCBIfam" id="NF006183">
    <property type="entry name" value="PRK08318.1"/>
    <property type="match status" value="1"/>
</dbReference>
<organism evidence="26 27">
    <name type="scientific">Candidatus Eubacterium avistercoris</name>
    <dbReference type="NCBI Taxonomy" id="2838567"/>
    <lineage>
        <taxon>Bacteria</taxon>
        <taxon>Bacillati</taxon>
        <taxon>Bacillota</taxon>
        <taxon>Clostridia</taxon>
        <taxon>Eubacteriales</taxon>
        <taxon>Eubacteriaceae</taxon>
        <taxon>Eubacterium</taxon>
    </lineage>
</organism>
<evidence type="ECO:0000256" key="9">
    <source>
        <dbReference type="ARBA" id="ARBA00022643"/>
    </source>
</evidence>
<evidence type="ECO:0000259" key="25">
    <source>
        <dbReference type="PROSITE" id="PS51379"/>
    </source>
</evidence>
<feature type="non-terminal residue" evidence="26">
    <location>
        <position position="1"/>
    </location>
</feature>
<comment type="catalytic activity">
    <reaction evidence="19">
        <text>5,6-dihydrothymine + NAD(+) = thymine + NADH + H(+)</text>
        <dbReference type="Rhea" id="RHEA:28791"/>
        <dbReference type="ChEBI" id="CHEBI:15378"/>
        <dbReference type="ChEBI" id="CHEBI:17821"/>
        <dbReference type="ChEBI" id="CHEBI:27468"/>
        <dbReference type="ChEBI" id="CHEBI:57540"/>
        <dbReference type="ChEBI" id="CHEBI:57945"/>
        <dbReference type="EC" id="1.3.1.1"/>
    </reaction>
</comment>
<evidence type="ECO:0000256" key="10">
    <source>
        <dbReference type="ARBA" id="ARBA00022723"/>
    </source>
</evidence>
<evidence type="ECO:0000256" key="19">
    <source>
        <dbReference type="ARBA" id="ARBA00047685"/>
    </source>
</evidence>
<keyword evidence="14" id="KW-0520">NAD</keyword>
<dbReference type="GO" id="GO:0006210">
    <property type="term" value="P:thymine catabolic process"/>
    <property type="evidence" value="ECO:0007669"/>
    <property type="project" value="TreeGrafter"/>
</dbReference>
<evidence type="ECO:0000313" key="27">
    <source>
        <dbReference type="Proteomes" id="UP000824024"/>
    </source>
</evidence>
<dbReference type="EC" id="1.3.1.14" evidence="6"/>
<feature type="domain" description="4Fe-4S ferredoxin-type" evidence="25">
    <location>
        <begin position="251"/>
        <end position="283"/>
    </location>
</feature>
<evidence type="ECO:0000256" key="13">
    <source>
        <dbReference type="ARBA" id="ARBA00023014"/>
    </source>
</evidence>
<proteinExistence type="inferred from homology"/>
<dbReference type="Pfam" id="PF01180">
    <property type="entry name" value="DHO_dh"/>
    <property type="match status" value="1"/>
</dbReference>
<keyword evidence="10" id="KW-0479">Metal-binding</keyword>
<dbReference type="InterPro" id="IPR017900">
    <property type="entry name" value="4Fe4S_Fe_S_CS"/>
</dbReference>
<dbReference type="GO" id="GO:0046872">
    <property type="term" value="F:metal ion binding"/>
    <property type="evidence" value="ECO:0007669"/>
    <property type="project" value="UniProtKB-KW"/>
</dbReference>
<evidence type="ECO:0000256" key="23">
    <source>
        <dbReference type="ARBA" id="ARBA00049714"/>
    </source>
</evidence>
<evidence type="ECO:0000256" key="17">
    <source>
        <dbReference type="ARBA" id="ARBA00032046"/>
    </source>
</evidence>
<dbReference type="SUPFAM" id="SSF54862">
    <property type="entry name" value="4Fe-4S ferredoxins"/>
    <property type="match status" value="1"/>
</dbReference>
<gene>
    <name evidence="26" type="primary">preA</name>
    <name evidence="26" type="ORF">IAA08_06080</name>
</gene>
<dbReference type="SUPFAM" id="SSF51395">
    <property type="entry name" value="FMN-linked oxidoreductases"/>
    <property type="match status" value="1"/>
</dbReference>
<reference evidence="26" key="1">
    <citation type="journal article" date="2021" name="PeerJ">
        <title>Extensive microbial diversity within the chicken gut microbiome revealed by metagenomics and culture.</title>
        <authorList>
            <person name="Gilroy R."/>
            <person name="Ravi A."/>
            <person name="Getino M."/>
            <person name="Pursley I."/>
            <person name="Horton D.L."/>
            <person name="Alikhan N.F."/>
            <person name="Baker D."/>
            <person name="Gharbi K."/>
            <person name="Hall N."/>
            <person name="Watson M."/>
            <person name="Adriaenssens E.M."/>
            <person name="Foster-Nyarko E."/>
            <person name="Jarju S."/>
            <person name="Secka A."/>
            <person name="Antonio M."/>
            <person name="Oren A."/>
            <person name="Chaudhuri R.R."/>
            <person name="La Ragione R."/>
            <person name="Hildebrand F."/>
            <person name="Pallen M.J."/>
        </authorList>
    </citation>
    <scope>NUCLEOTIDE SEQUENCE</scope>
    <source>
        <strain evidence="26">CHK192-9172</strain>
    </source>
</reference>
<dbReference type="Gene3D" id="3.20.20.70">
    <property type="entry name" value="Aldolase class I"/>
    <property type="match status" value="1"/>
</dbReference>
<evidence type="ECO:0000256" key="16">
    <source>
        <dbReference type="ARBA" id="ARBA00030119"/>
    </source>
</evidence>
<dbReference type="InterPro" id="IPR017896">
    <property type="entry name" value="4Fe4S_Fe-S-bd"/>
</dbReference>
<dbReference type="GO" id="GO:0004159">
    <property type="term" value="F:dihydropyrimidine dehydrogenase (NAD+) activity"/>
    <property type="evidence" value="ECO:0007669"/>
    <property type="project" value="UniProtKB-EC"/>
</dbReference>
<reference evidence="26" key="2">
    <citation type="submission" date="2021-04" db="EMBL/GenBank/DDBJ databases">
        <authorList>
            <person name="Gilroy R."/>
        </authorList>
    </citation>
    <scope>NUCLEOTIDE SEQUENCE</scope>
    <source>
        <strain evidence="26">CHK192-9172</strain>
    </source>
</reference>
<dbReference type="PANTHER" id="PTHR43073:SF2">
    <property type="entry name" value="DIHYDROPYRIMIDINE DEHYDROGENASE [NADP(+)]"/>
    <property type="match status" value="1"/>
</dbReference>
<comment type="similarity">
    <text evidence="4">Belongs to the dihydroorotate dehydrogenase family. Type 1 subfamily.</text>
</comment>
<evidence type="ECO:0000256" key="12">
    <source>
        <dbReference type="ARBA" id="ARBA00023004"/>
    </source>
</evidence>
<evidence type="ECO:0000256" key="4">
    <source>
        <dbReference type="ARBA" id="ARBA00008008"/>
    </source>
</evidence>
<keyword evidence="13" id="KW-0411">Iron-sulfur</keyword>
<dbReference type="PANTHER" id="PTHR43073">
    <property type="entry name" value="DIHYDROPYRIMIDINE DEHYDROGENASE [NADP(+)]"/>
    <property type="match status" value="1"/>
</dbReference>
<keyword evidence="11 26" id="KW-0560">Oxidoreductase</keyword>
<dbReference type="InterPro" id="IPR005720">
    <property type="entry name" value="Dihydroorotate_DH_cat"/>
</dbReference>
<dbReference type="EC" id="1.3.1.1" evidence="24"/>
<evidence type="ECO:0000256" key="15">
    <source>
        <dbReference type="ARBA" id="ARBA00029718"/>
    </source>
</evidence>
<keyword evidence="8" id="KW-0285">Flavoprotein</keyword>
<comment type="catalytic activity">
    <reaction evidence="20">
        <text>5,6-dihydrouracil + NAD(+) = uracil + NADH + H(+)</text>
        <dbReference type="Rhea" id="RHEA:20189"/>
        <dbReference type="ChEBI" id="CHEBI:15378"/>
        <dbReference type="ChEBI" id="CHEBI:15901"/>
        <dbReference type="ChEBI" id="CHEBI:17568"/>
        <dbReference type="ChEBI" id="CHEBI:57540"/>
        <dbReference type="ChEBI" id="CHEBI:57945"/>
        <dbReference type="EC" id="1.3.1.1"/>
    </reaction>
</comment>
<evidence type="ECO:0000256" key="11">
    <source>
        <dbReference type="ARBA" id="ARBA00023002"/>
    </source>
</evidence>
<dbReference type="FunFam" id="3.20.20.70:FF:000027">
    <property type="entry name" value="Dihydropyrimidine dehydrogenase [NADP(+)]"/>
    <property type="match status" value="1"/>
</dbReference>
<dbReference type="GO" id="GO:0002058">
    <property type="term" value="F:uracil binding"/>
    <property type="evidence" value="ECO:0007669"/>
    <property type="project" value="TreeGrafter"/>
</dbReference>
<dbReference type="GO" id="GO:0004589">
    <property type="term" value="F:dihydroorotate dehydrogenase (NAD+) activity"/>
    <property type="evidence" value="ECO:0007669"/>
    <property type="project" value="UniProtKB-EC"/>
</dbReference>
<dbReference type="PROSITE" id="PS51379">
    <property type="entry name" value="4FE4S_FER_2"/>
    <property type="match status" value="2"/>
</dbReference>
<comment type="similarity">
    <text evidence="5">Belongs to the dihydropyrimidine dehydrogenase family.</text>
</comment>
<evidence type="ECO:0000256" key="5">
    <source>
        <dbReference type="ARBA" id="ARBA00010804"/>
    </source>
</evidence>
<evidence type="ECO:0000256" key="21">
    <source>
        <dbReference type="ARBA" id="ARBA00048996"/>
    </source>
</evidence>
<evidence type="ECO:0000256" key="24">
    <source>
        <dbReference type="ARBA" id="ARBA00049728"/>
    </source>
</evidence>
<comment type="cofactor">
    <cofactor evidence="1">
        <name>FMN</name>
        <dbReference type="ChEBI" id="CHEBI:58210"/>
    </cofactor>
</comment>
<comment type="subunit">
    <text evidence="23">Heterotetramer of 2 PreA and 2 PreT subunits.</text>
</comment>
<dbReference type="PROSITE" id="PS00198">
    <property type="entry name" value="4FE4S_FER_1"/>
    <property type="match status" value="1"/>
</dbReference>
<keyword evidence="9" id="KW-0288">FMN</keyword>
<accession>A0A9D2D2L2</accession>
<evidence type="ECO:0000256" key="14">
    <source>
        <dbReference type="ARBA" id="ARBA00023027"/>
    </source>
</evidence>